<keyword evidence="3" id="KW-1185">Reference proteome</keyword>
<comment type="caution">
    <text evidence="2">The sequence shown here is derived from an EMBL/GenBank/DDBJ whole genome shotgun (WGS) entry which is preliminary data.</text>
</comment>
<dbReference type="EMBL" id="JAYWVC010000155">
    <property type="protein sequence ID" value="MED7826412.1"/>
    <property type="molecule type" value="Genomic_DNA"/>
</dbReference>
<sequence length="140" mass="14809">MGDITAVRGGRRIALTAIRLSLPRSAGVRLLPSLKAGASSEEPGDRRQVPSPRHAAGPLKARQQGRLPVSGARIRPPQQPSPPVSGRPGLGALADLGFVGLDDDPDDPAIVTGRRATRGHPLTDARKEANRLVGRYREPL</sequence>
<feature type="region of interest" description="Disordered" evidence="1">
    <location>
        <begin position="32"/>
        <end position="91"/>
    </location>
</feature>
<evidence type="ECO:0000313" key="2">
    <source>
        <dbReference type="EMBL" id="MED7826412.1"/>
    </source>
</evidence>
<evidence type="ECO:0000313" key="3">
    <source>
        <dbReference type="Proteomes" id="UP001333996"/>
    </source>
</evidence>
<organism evidence="2 3">
    <name type="scientific">Streptomyces chiangmaiensis</name>
    <dbReference type="NCBI Taxonomy" id="766497"/>
    <lineage>
        <taxon>Bacteria</taxon>
        <taxon>Bacillati</taxon>
        <taxon>Actinomycetota</taxon>
        <taxon>Actinomycetes</taxon>
        <taxon>Kitasatosporales</taxon>
        <taxon>Streptomycetaceae</taxon>
        <taxon>Streptomyces</taxon>
    </lineage>
</organism>
<accession>A0ABU7FQN3</accession>
<proteinExistence type="predicted"/>
<dbReference type="Proteomes" id="UP001333996">
    <property type="component" value="Unassembled WGS sequence"/>
</dbReference>
<name>A0ABU7FQN3_9ACTN</name>
<protein>
    <submittedName>
        <fullName evidence="2">Uncharacterized protein</fullName>
    </submittedName>
</protein>
<feature type="compositionally biased region" description="Basic and acidic residues" evidence="1">
    <location>
        <begin position="121"/>
        <end position="140"/>
    </location>
</feature>
<feature type="region of interest" description="Disordered" evidence="1">
    <location>
        <begin position="103"/>
        <end position="140"/>
    </location>
</feature>
<gene>
    <name evidence="2" type="ORF">VXC91_31810</name>
</gene>
<reference evidence="2" key="1">
    <citation type="submission" date="2024-01" db="EMBL/GenBank/DDBJ databases">
        <title>First draft genome sequence data of TA4-1, the type strain of Gram-positive actinobacterium Streptomyces chiangmaiensis.</title>
        <authorList>
            <person name="Yasawong M."/>
            <person name="Nantapong N."/>
        </authorList>
    </citation>
    <scope>NUCLEOTIDE SEQUENCE</scope>
    <source>
        <strain evidence="2">TA4-1</strain>
    </source>
</reference>
<evidence type="ECO:0000256" key="1">
    <source>
        <dbReference type="SAM" id="MobiDB-lite"/>
    </source>
</evidence>
<dbReference type="RefSeq" id="WP_329510810.1">
    <property type="nucleotide sequence ID" value="NZ_BAAAYZ010000067.1"/>
</dbReference>